<organism evidence="5 6">
    <name type="scientific">Rhodamnia argentea</name>
    <dbReference type="NCBI Taxonomy" id="178133"/>
    <lineage>
        <taxon>Eukaryota</taxon>
        <taxon>Viridiplantae</taxon>
        <taxon>Streptophyta</taxon>
        <taxon>Embryophyta</taxon>
        <taxon>Tracheophyta</taxon>
        <taxon>Spermatophyta</taxon>
        <taxon>Magnoliopsida</taxon>
        <taxon>eudicotyledons</taxon>
        <taxon>Gunneridae</taxon>
        <taxon>Pentapetalae</taxon>
        <taxon>rosids</taxon>
        <taxon>malvids</taxon>
        <taxon>Myrtales</taxon>
        <taxon>Myrtaceae</taxon>
        <taxon>Myrtoideae</taxon>
        <taxon>Myrteae</taxon>
        <taxon>Australasian group</taxon>
        <taxon>Rhodamnia</taxon>
    </lineage>
</organism>
<evidence type="ECO:0000256" key="3">
    <source>
        <dbReference type="ARBA" id="ARBA00022821"/>
    </source>
</evidence>
<dbReference type="Gene3D" id="3.40.50.300">
    <property type="entry name" value="P-loop containing nucleotide triphosphate hydrolases"/>
    <property type="match status" value="1"/>
</dbReference>
<dbReference type="InterPro" id="IPR058192">
    <property type="entry name" value="WHD_ROQ1-like"/>
</dbReference>
<keyword evidence="3" id="KW-0611">Plant defense</keyword>
<keyword evidence="2" id="KW-0677">Repeat</keyword>
<dbReference type="SMART" id="SM00255">
    <property type="entry name" value="TIR"/>
    <property type="match status" value="1"/>
</dbReference>
<keyword evidence="5" id="KW-1185">Reference proteome</keyword>
<evidence type="ECO:0000256" key="2">
    <source>
        <dbReference type="ARBA" id="ARBA00022737"/>
    </source>
</evidence>
<dbReference type="InterPro" id="IPR002182">
    <property type="entry name" value="NB-ARC"/>
</dbReference>
<dbReference type="InterPro" id="IPR032675">
    <property type="entry name" value="LRR_dom_sf"/>
</dbReference>
<dbReference type="PANTHER" id="PTHR11017:SF570">
    <property type="entry name" value="DISEASE RESISTANCE PROTEIN (TIR-NBS CLASS)-RELATED"/>
    <property type="match status" value="1"/>
</dbReference>
<proteinExistence type="predicted"/>
<protein>
    <submittedName>
        <fullName evidence="6">Disease resistance protein L6-like</fullName>
    </submittedName>
</protein>
<dbReference type="Proteomes" id="UP000827889">
    <property type="component" value="Chromosome 9"/>
</dbReference>
<dbReference type="InterPro" id="IPR027417">
    <property type="entry name" value="P-loop_NTPase"/>
</dbReference>
<dbReference type="SUPFAM" id="SSF52200">
    <property type="entry name" value="Toll/Interleukin receptor TIR domain"/>
    <property type="match status" value="1"/>
</dbReference>
<dbReference type="SUPFAM" id="SSF52540">
    <property type="entry name" value="P-loop containing nucleoside triphosphate hydrolases"/>
    <property type="match status" value="1"/>
</dbReference>
<dbReference type="Pfam" id="PF01582">
    <property type="entry name" value="TIR"/>
    <property type="match status" value="1"/>
</dbReference>
<dbReference type="PROSITE" id="PS50104">
    <property type="entry name" value="TIR"/>
    <property type="match status" value="1"/>
</dbReference>
<dbReference type="GeneID" id="115733031"/>
<dbReference type="Gene3D" id="1.10.8.430">
    <property type="entry name" value="Helical domain of apoptotic protease-activating factors"/>
    <property type="match status" value="1"/>
</dbReference>
<dbReference type="InterPro" id="IPR035897">
    <property type="entry name" value="Toll_tir_struct_dom_sf"/>
</dbReference>
<dbReference type="Pfam" id="PF00931">
    <property type="entry name" value="NB-ARC"/>
    <property type="match status" value="1"/>
</dbReference>
<dbReference type="Pfam" id="PF23598">
    <property type="entry name" value="LRR_14"/>
    <property type="match status" value="1"/>
</dbReference>
<dbReference type="InterPro" id="IPR055414">
    <property type="entry name" value="LRR_R13L4/SHOC2-like"/>
</dbReference>
<dbReference type="InterPro" id="IPR000157">
    <property type="entry name" value="TIR_dom"/>
</dbReference>
<dbReference type="InterPro" id="IPR044974">
    <property type="entry name" value="Disease_R_plants"/>
</dbReference>
<name>A0ABM3HVZ5_9MYRT</name>
<dbReference type="Pfam" id="PF23282">
    <property type="entry name" value="WHD_ROQ1"/>
    <property type="match status" value="1"/>
</dbReference>
<dbReference type="RefSeq" id="XP_048140768.1">
    <property type="nucleotide sequence ID" value="XM_048284811.1"/>
</dbReference>
<evidence type="ECO:0000313" key="5">
    <source>
        <dbReference type="Proteomes" id="UP000827889"/>
    </source>
</evidence>
<evidence type="ECO:0000313" key="6">
    <source>
        <dbReference type="RefSeq" id="XP_048140768.1"/>
    </source>
</evidence>
<evidence type="ECO:0000259" key="4">
    <source>
        <dbReference type="PROSITE" id="PS50104"/>
    </source>
</evidence>
<dbReference type="InterPro" id="IPR042197">
    <property type="entry name" value="Apaf_helical"/>
</dbReference>
<gene>
    <name evidence="6" type="primary">LOC115733031</name>
</gene>
<feature type="domain" description="TIR" evidence="4">
    <location>
        <begin position="12"/>
        <end position="149"/>
    </location>
</feature>
<accession>A0ABM3HVZ5</accession>
<dbReference type="Gene3D" id="3.40.50.10140">
    <property type="entry name" value="Toll/interleukin-1 receptor homology (TIR) domain"/>
    <property type="match status" value="1"/>
</dbReference>
<evidence type="ECO:0000256" key="1">
    <source>
        <dbReference type="ARBA" id="ARBA00022614"/>
    </source>
</evidence>
<reference evidence="6" key="1">
    <citation type="submission" date="2025-08" db="UniProtKB">
        <authorList>
            <consortium name="RefSeq"/>
        </authorList>
    </citation>
    <scope>IDENTIFICATION</scope>
    <source>
        <tissue evidence="6">Leaf</tissue>
    </source>
</reference>
<dbReference type="PRINTS" id="PR00364">
    <property type="entry name" value="DISEASERSIST"/>
</dbReference>
<dbReference type="PANTHER" id="PTHR11017">
    <property type="entry name" value="LEUCINE-RICH REPEAT-CONTAINING PROTEIN"/>
    <property type="match status" value="1"/>
</dbReference>
<dbReference type="SUPFAM" id="SSF52058">
    <property type="entry name" value="L domain-like"/>
    <property type="match status" value="1"/>
</dbReference>
<keyword evidence="1" id="KW-0433">Leucine-rich repeat</keyword>
<sequence>MASSDAATSSGSDYQVFLSFRGPDTRVGFTDVLFYSLTDAGICVFRDDEELRVGERIDGSLLRAIDNSRIYIPIFSRNYASSQWCLRELAQIVANTFKSEGNKVILPIFFDVKPDDVKLKTPLYRDTILNLENEKKLSNELVKAWREALMKIDAIKGWEVKKYKGHGELIRMVVEEVVEKLKTKHRSVTEHLVGIDDQVAAISKLLDVNSDGVRLIKIHGMGGIGKTTLAKVVFNQFSSHFGKCCCFLEDVRAKSSKTDGVVDLQKRLLSEIGHPAGTRSINEIDYGMKRAGEVLGKKKVLIVLDDVDSNEQVEKLVGKSSFYSGSRILVTTRNKDVLQINTPKYQILDYEMEVMSADHALELFSKHALNRDSPLDDYNNLSSEIVYALGRLPLAIEVIGSFLYQKSQEKWKETLKKLRKAPDKNVFGKLKISYDALSFEQQQIFLDIACFFIGEDKTNASYMWKDCEFFPDTGVDVLVSMSLIKIVENNKFWMHDQLRDLGRQIVHQENPINPKERSRIWIWEEGLEALRSGELRMNNNVQALSLETSGRYPHNVVVRSEEIGRFEHLRFLKLSGLTLVGDATNHLTKLRWISLSYPPQIHKWITMSLNNVVVLELYAVDFLDDSRLRSLIKMASKLEVLSLKRCKNITRTPDFSGCPNLERLTFEDCSKLRKIDGSIGMLKCLIDLNINHCNSLKHLPEEIGDLVNLQYFFVAWNEIKELPSSIWKMKSLRELHFQGYIDEELDLANSWELPSAVGSLQNLEVLQVNIRSLKGELASGIGSLPFLRILNLSKTSITGIPKSINMLPRLQRIELVDCNMIQELPTLPTSLTNLEVSSASLLVIPDLSNLTNLVELDLSDGGGYVDHIFPPEKGVGDKLPPTGELGWIGKLCKLTKLSIRLHKVPIPTEMASLPLLNELALFDLERQTFPQLPLSVQKLSLDNVNIVGSLSPNLRNLSCLHIWRSPMQEIQLDGLQLPQLKELNVLYCGYLERLRLSRMRKLEKVKVVFCQKLVEIQFSTVFESLEALSIEFCESLERIVYESADELISCEGRLIFPSRVLSKLRNLALVGCHKILDIQVVGASESWEYLRLLACDHVQSLGGLANLKNLKFLNIEGCERLRVVEGVDELEFLVRLGLYKCGSLERLIEVSTTKLPNDCALSIETCRRLRGIKKRFDGSVQSLKHYKVNLIHSLFFSF</sequence>
<dbReference type="Gene3D" id="3.80.10.10">
    <property type="entry name" value="Ribonuclease Inhibitor"/>
    <property type="match status" value="4"/>
</dbReference>